<keyword evidence="1" id="KW-0812">Transmembrane</keyword>
<sequence>MYGTVTGHWSLDVQLERTLQAWFIIWVALSVECWMYVGCWRYLCCSAIMVIETREYKADSVCNLVPSPKLARVLSEIGPPHQSPGCLTPKPDYSLNQLVFVVKVCSATVIKRSPKSTPYRMKPMLLPITYLLHFIALEIGMENNWTVNYIYCVSCTEIMTSINPPIMGSFSNGLSA</sequence>
<evidence type="ECO:0000313" key="3">
    <source>
        <dbReference type="Proteomes" id="UP000826195"/>
    </source>
</evidence>
<keyword evidence="1" id="KW-0472">Membrane</keyword>
<evidence type="ECO:0000256" key="1">
    <source>
        <dbReference type="SAM" id="Phobius"/>
    </source>
</evidence>
<accession>A0AAV7IWG2</accession>
<keyword evidence="3" id="KW-1185">Reference proteome</keyword>
<gene>
    <name evidence="2" type="ORF">KQX54_021589</name>
</gene>
<comment type="caution">
    <text evidence="2">The sequence shown here is derived from an EMBL/GenBank/DDBJ whole genome shotgun (WGS) entry which is preliminary data.</text>
</comment>
<feature type="transmembrane region" description="Helical" evidence="1">
    <location>
        <begin position="20"/>
        <end position="44"/>
    </location>
</feature>
<dbReference type="EMBL" id="JAHXZJ010000001">
    <property type="protein sequence ID" value="KAH0568893.1"/>
    <property type="molecule type" value="Genomic_DNA"/>
</dbReference>
<evidence type="ECO:0000313" key="2">
    <source>
        <dbReference type="EMBL" id="KAH0568893.1"/>
    </source>
</evidence>
<reference evidence="2 3" key="1">
    <citation type="journal article" date="2021" name="J. Hered.">
        <title>A chromosome-level genome assembly of the parasitoid wasp, Cotesia glomerata (Hymenoptera: Braconidae).</title>
        <authorList>
            <person name="Pinto B.J."/>
            <person name="Weis J.J."/>
            <person name="Gamble T."/>
            <person name="Ode P.J."/>
            <person name="Paul R."/>
            <person name="Zaspel J.M."/>
        </authorList>
    </citation>
    <scope>NUCLEOTIDE SEQUENCE [LARGE SCALE GENOMIC DNA]</scope>
    <source>
        <strain evidence="2">CgM1</strain>
    </source>
</reference>
<protein>
    <submittedName>
        <fullName evidence="2">Uncharacterized protein</fullName>
    </submittedName>
</protein>
<organism evidence="2 3">
    <name type="scientific">Cotesia glomerata</name>
    <name type="common">Lepidopteran parasitic wasp</name>
    <name type="synonym">Apanteles glomeratus</name>
    <dbReference type="NCBI Taxonomy" id="32391"/>
    <lineage>
        <taxon>Eukaryota</taxon>
        <taxon>Metazoa</taxon>
        <taxon>Ecdysozoa</taxon>
        <taxon>Arthropoda</taxon>
        <taxon>Hexapoda</taxon>
        <taxon>Insecta</taxon>
        <taxon>Pterygota</taxon>
        <taxon>Neoptera</taxon>
        <taxon>Endopterygota</taxon>
        <taxon>Hymenoptera</taxon>
        <taxon>Apocrita</taxon>
        <taxon>Ichneumonoidea</taxon>
        <taxon>Braconidae</taxon>
        <taxon>Microgastrinae</taxon>
        <taxon>Cotesia</taxon>
    </lineage>
</organism>
<keyword evidence="1" id="KW-1133">Transmembrane helix</keyword>
<dbReference type="AlphaFoldDB" id="A0AAV7IWG2"/>
<dbReference type="Proteomes" id="UP000826195">
    <property type="component" value="Unassembled WGS sequence"/>
</dbReference>
<name>A0AAV7IWG2_COTGL</name>
<proteinExistence type="predicted"/>